<reference evidence="1 2" key="1">
    <citation type="submission" date="2018-03" db="EMBL/GenBank/DDBJ databases">
        <title>Genomic Encyclopedia of Archaeal and Bacterial Type Strains, Phase II (KMG-II): from individual species to whole genera.</title>
        <authorList>
            <person name="Goeker M."/>
        </authorList>
    </citation>
    <scope>NUCLEOTIDE SEQUENCE [LARGE SCALE GENOMIC DNA]</scope>
    <source>
        <strain evidence="1 2">DSM 29057</strain>
    </source>
</reference>
<evidence type="ECO:0008006" key="3">
    <source>
        <dbReference type="Google" id="ProtNLM"/>
    </source>
</evidence>
<comment type="caution">
    <text evidence="1">The sequence shown here is derived from an EMBL/GenBank/DDBJ whole genome shotgun (WGS) entry which is preliminary data.</text>
</comment>
<accession>A0A2P8GF69</accession>
<evidence type="ECO:0000313" key="2">
    <source>
        <dbReference type="Proteomes" id="UP000241964"/>
    </source>
</evidence>
<organism evidence="1 2">
    <name type="scientific">Dyadobacter jiangsuensis</name>
    <dbReference type="NCBI Taxonomy" id="1591085"/>
    <lineage>
        <taxon>Bacteria</taxon>
        <taxon>Pseudomonadati</taxon>
        <taxon>Bacteroidota</taxon>
        <taxon>Cytophagia</taxon>
        <taxon>Cytophagales</taxon>
        <taxon>Spirosomataceae</taxon>
        <taxon>Dyadobacter</taxon>
    </lineage>
</organism>
<dbReference type="Proteomes" id="UP000241964">
    <property type="component" value="Unassembled WGS sequence"/>
</dbReference>
<dbReference type="InterPro" id="IPR010982">
    <property type="entry name" value="Lambda_DNA-bd_dom_sf"/>
</dbReference>
<dbReference type="AlphaFoldDB" id="A0A2P8GF69"/>
<keyword evidence="2" id="KW-1185">Reference proteome</keyword>
<sequence>MKDTKPAYTVTTEDEHSAMLEVVGALMKKGEANVTADEKLHIRAMAEALMAYEKVAYPIPEPSTFEEFLERRMYDMRREGKDLAQTLGISQAELEMILWEDKKPNAALLEVIKEKLDIPVEFILHHA</sequence>
<dbReference type="SUPFAM" id="SSF47413">
    <property type="entry name" value="lambda repressor-like DNA-binding domains"/>
    <property type="match status" value="1"/>
</dbReference>
<dbReference type="OrthoDB" id="961302at2"/>
<protein>
    <recommendedName>
        <fullName evidence="3">HTH-type transcriptional regulator/antitoxin HigA</fullName>
    </recommendedName>
</protein>
<evidence type="ECO:0000313" key="1">
    <source>
        <dbReference type="EMBL" id="PSL32619.1"/>
    </source>
</evidence>
<gene>
    <name evidence="1" type="ORF">CLV60_102337</name>
</gene>
<name>A0A2P8GF69_9BACT</name>
<dbReference type="GO" id="GO:0003677">
    <property type="term" value="F:DNA binding"/>
    <property type="evidence" value="ECO:0007669"/>
    <property type="project" value="InterPro"/>
</dbReference>
<proteinExistence type="predicted"/>
<dbReference type="EMBL" id="PYAS01000002">
    <property type="protein sequence ID" value="PSL32619.1"/>
    <property type="molecule type" value="Genomic_DNA"/>
</dbReference>
<dbReference type="RefSeq" id="WP_106594249.1">
    <property type="nucleotide sequence ID" value="NZ_PYAS01000002.1"/>
</dbReference>